<name>A0A7W6AHP7_9HYPH</name>
<protein>
    <submittedName>
        <fullName evidence="6">Dipeptidase E</fullName>
        <ecNumber evidence="6">3.4.13.21</ecNumber>
    </submittedName>
</protein>
<keyword evidence="6" id="KW-0224">Dipeptidase</keyword>
<evidence type="ECO:0000313" key="8">
    <source>
        <dbReference type="Proteomes" id="UP001156881"/>
    </source>
</evidence>
<organism evidence="6 7">
    <name type="scientific">Methylobacterium brachythecii</name>
    <dbReference type="NCBI Taxonomy" id="1176177"/>
    <lineage>
        <taxon>Bacteria</taxon>
        <taxon>Pseudomonadati</taxon>
        <taxon>Pseudomonadota</taxon>
        <taxon>Alphaproteobacteria</taxon>
        <taxon>Hyphomicrobiales</taxon>
        <taxon>Methylobacteriaceae</taxon>
        <taxon>Methylobacterium</taxon>
    </lineage>
</organism>
<accession>A0A7W6AHP7</accession>
<gene>
    <name evidence="5" type="ORF">GCM10007884_20850</name>
    <name evidence="6" type="ORF">GGR33_003059</name>
</gene>
<evidence type="ECO:0000313" key="5">
    <source>
        <dbReference type="EMBL" id="GLS44098.1"/>
    </source>
</evidence>
<reference evidence="5" key="1">
    <citation type="journal article" date="2014" name="Int. J. Syst. Evol. Microbiol.">
        <title>Complete genome of a new Firmicutes species belonging to the dominant human colonic microbiota ('Ruminococcus bicirculans') reveals two chromosomes and a selective capacity to utilize plant glucans.</title>
        <authorList>
            <consortium name="NISC Comparative Sequencing Program"/>
            <person name="Wegmann U."/>
            <person name="Louis P."/>
            <person name="Goesmann A."/>
            <person name="Henrissat B."/>
            <person name="Duncan S.H."/>
            <person name="Flint H.J."/>
        </authorList>
    </citation>
    <scope>NUCLEOTIDE SEQUENCE</scope>
    <source>
        <strain evidence="5">NBRC 107710</strain>
    </source>
</reference>
<evidence type="ECO:0000256" key="1">
    <source>
        <dbReference type="ARBA" id="ARBA00006534"/>
    </source>
</evidence>
<dbReference type="InterPro" id="IPR005320">
    <property type="entry name" value="Peptidase_S51"/>
</dbReference>
<evidence type="ECO:0000256" key="4">
    <source>
        <dbReference type="ARBA" id="ARBA00022825"/>
    </source>
</evidence>
<dbReference type="RefSeq" id="WP_183506588.1">
    <property type="nucleotide sequence ID" value="NZ_BSPG01000009.1"/>
</dbReference>
<dbReference type="InterPro" id="IPR029062">
    <property type="entry name" value="Class_I_gatase-like"/>
</dbReference>
<dbReference type="Gene3D" id="3.40.50.880">
    <property type="match status" value="1"/>
</dbReference>
<comment type="caution">
    <text evidence="6">The sequence shown here is derived from an EMBL/GenBank/DDBJ whole genome shotgun (WGS) entry which is preliminary data.</text>
</comment>
<dbReference type="EMBL" id="JACIDN010000005">
    <property type="protein sequence ID" value="MBB3903550.1"/>
    <property type="molecule type" value="Genomic_DNA"/>
</dbReference>
<dbReference type="GO" id="GO:0008236">
    <property type="term" value="F:serine-type peptidase activity"/>
    <property type="evidence" value="ECO:0007669"/>
    <property type="project" value="UniProtKB-KW"/>
</dbReference>
<dbReference type="EMBL" id="BSPG01000009">
    <property type="protein sequence ID" value="GLS44098.1"/>
    <property type="molecule type" value="Genomic_DNA"/>
</dbReference>
<dbReference type="GO" id="GO:0006508">
    <property type="term" value="P:proteolysis"/>
    <property type="evidence" value="ECO:0007669"/>
    <property type="project" value="UniProtKB-KW"/>
</dbReference>
<dbReference type="Proteomes" id="UP000517759">
    <property type="component" value="Unassembled WGS sequence"/>
</dbReference>
<keyword evidence="2" id="KW-0645">Protease</keyword>
<dbReference type="Pfam" id="PF03575">
    <property type="entry name" value="Peptidase_S51"/>
    <property type="match status" value="1"/>
</dbReference>
<evidence type="ECO:0000313" key="7">
    <source>
        <dbReference type="Proteomes" id="UP000517759"/>
    </source>
</evidence>
<dbReference type="SUPFAM" id="SSF52317">
    <property type="entry name" value="Class I glutamine amidotransferase-like"/>
    <property type="match status" value="1"/>
</dbReference>
<dbReference type="AlphaFoldDB" id="A0A7W6AHP7"/>
<dbReference type="Proteomes" id="UP001156881">
    <property type="component" value="Unassembled WGS sequence"/>
</dbReference>
<keyword evidence="8" id="KW-1185">Reference proteome</keyword>
<dbReference type="GO" id="GO:0016805">
    <property type="term" value="F:dipeptidase activity"/>
    <property type="evidence" value="ECO:0007669"/>
    <property type="project" value="UniProtKB-KW"/>
</dbReference>
<proteinExistence type="inferred from homology"/>
<reference evidence="8" key="2">
    <citation type="journal article" date="2019" name="Int. J. Syst. Evol. Microbiol.">
        <title>The Global Catalogue of Microorganisms (GCM) 10K type strain sequencing project: providing services to taxonomists for standard genome sequencing and annotation.</title>
        <authorList>
            <consortium name="The Broad Institute Genomics Platform"/>
            <consortium name="The Broad Institute Genome Sequencing Center for Infectious Disease"/>
            <person name="Wu L."/>
            <person name="Ma J."/>
        </authorList>
    </citation>
    <scope>NUCLEOTIDE SEQUENCE [LARGE SCALE GENOMIC DNA]</scope>
    <source>
        <strain evidence="8">NBRC 107710</strain>
    </source>
</reference>
<reference evidence="5" key="4">
    <citation type="submission" date="2023-01" db="EMBL/GenBank/DDBJ databases">
        <title>Draft genome sequence of Methylobacterium brachythecii strain NBRC 107710.</title>
        <authorList>
            <person name="Sun Q."/>
            <person name="Mori K."/>
        </authorList>
    </citation>
    <scope>NUCLEOTIDE SEQUENCE</scope>
    <source>
        <strain evidence="5">NBRC 107710</strain>
    </source>
</reference>
<dbReference type="PANTHER" id="PTHR20842">
    <property type="entry name" value="PROTEASE S51 ALPHA-ASPARTYL DIPEPTIDASE"/>
    <property type="match status" value="1"/>
</dbReference>
<reference evidence="6 7" key="3">
    <citation type="submission" date="2020-08" db="EMBL/GenBank/DDBJ databases">
        <title>Genomic Encyclopedia of Type Strains, Phase IV (KMG-IV): sequencing the most valuable type-strain genomes for metagenomic binning, comparative biology and taxonomic classification.</title>
        <authorList>
            <person name="Goeker M."/>
        </authorList>
    </citation>
    <scope>NUCLEOTIDE SEQUENCE [LARGE SCALE GENOMIC DNA]</scope>
    <source>
        <strain evidence="6 7">DSM 24105</strain>
    </source>
</reference>
<keyword evidence="4" id="KW-0720">Serine protease</keyword>
<evidence type="ECO:0000256" key="2">
    <source>
        <dbReference type="ARBA" id="ARBA00022670"/>
    </source>
</evidence>
<dbReference type="EC" id="3.4.13.21" evidence="6"/>
<dbReference type="PANTHER" id="PTHR20842:SF0">
    <property type="entry name" value="ALPHA-ASPARTYL DIPEPTIDASE"/>
    <property type="match status" value="1"/>
</dbReference>
<evidence type="ECO:0000313" key="6">
    <source>
        <dbReference type="EMBL" id="MBB3903550.1"/>
    </source>
</evidence>
<keyword evidence="3 6" id="KW-0378">Hydrolase</keyword>
<evidence type="ECO:0000256" key="3">
    <source>
        <dbReference type="ARBA" id="ARBA00022801"/>
    </source>
</evidence>
<sequence length="211" mass="23255">MRLYLSSLGLGDATSALVDLAPRQGRVALIMNALDGDTSSRGHWQADQSQELSALGFRVEELDLRHFFREPEALRTALCDVDMVWINGGNTFVLMRAMRLSGFDRIIKERLAEDTIVYGGFSAATVAATPSLRGIEAVDDPNEVPEGYPGEIVWDGLGLVPFQVAVHYRSDHPESDDVEKEIAFCEREGLAYRTLSDGQVLVVRDTVELIG</sequence>
<comment type="similarity">
    <text evidence="1">Belongs to the peptidase S51 family.</text>
</comment>